<sequence length="484" mass="55880">MKILLTGANGYIGMRLIPFLLEAGHELVCAVRDKNRLAVNLRTRSKISIVEIDFLEEPNPDLLPQDIDAAYYLIHSMTSSTVDFDEKEKRAAENFNIYLSKTRCEQVIYLSGIVNDEKLSKHLTSRKQVEDTLYQGNFNLTVLRAAIIVGSGSSSFEIIRDLCEKLPLMITPKWVKTRCQPIAIRNVIQYLTGVLGNKSCYNNSFDIGGPDVLTYKQMMLLYSKIRGLSLSILDVPVMSPKLSSYWLYFVTSTSYKLALNLVDSMRVEVITCDTRLQEMLHIKPISYTDAIKLAFEKIEQNQVVSSWKDSLVSGRFRKDLNHYIKVPEYGCLKDRQSIKLKNPEQALENIWSIGGKRGWYYANTLWKIRGFLDKLWGGVGLRRGRTHSNELYEGDSLDFWRVLLADKEERRLLLFAEMRVPGEAWLDWEIDDDNILHQTATFRPRGLWGRLYWFSMLPFHYFIFGGMIRNIARYEPKTTVISNS</sequence>
<proteinExistence type="predicted"/>
<dbReference type="InterPro" id="IPR051783">
    <property type="entry name" value="NAD(P)-dependent_oxidoreduct"/>
</dbReference>
<keyword evidence="1" id="KW-1133">Transmembrane helix</keyword>
<keyword evidence="1" id="KW-0472">Membrane</keyword>
<dbReference type="Pfam" id="PF11066">
    <property type="entry name" value="DUF2867"/>
    <property type="match status" value="1"/>
</dbReference>
<evidence type="ECO:0000313" key="3">
    <source>
        <dbReference type="EMBL" id="RXG28123.1"/>
    </source>
</evidence>
<gene>
    <name evidence="3" type="ORF">DSM01_2630</name>
    <name evidence="4" type="ORF">SAMN04487999_2814</name>
</gene>
<reference evidence="5" key="2">
    <citation type="submission" date="2016-11" db="EMBL/GenBank/DDBJ databases">
        <authorList>
            <person name="Varghese N."/>
            <person name="Submissions S."/>
        </authorList>
    </citation>
    <scope>NUCLEOTIDE SEQUENCE [LARGE SCALE GENOMIC DNA]</scope>
    <source>
        <strain evidence="5">DSM 19859</strain>
    </source>
</reference>
<dbReference type="OrthoDB" id="9774199at2"/>
<reference evidence="4" key="1">
    <citation type="submission" date="2016-11" db="EMBL/GenBank/DDBJ databases">
        <authorList>
            <person name="Jaros S."/>
            <person name="Januszkiewicz K."/>
            <person name="Wedrychowicz H."/>
        </authorList>
    </citation>
    <scope>NUCLEOTIDE SEQUENCE [LARGE SCALE GENOMIC DNA]</scope>
    <source>
        <strain evidence="4">DSM 19859</strain>
    </source>
</reference>
<feature type="transmembrane region" description="Helical" evidence="1">
    <location>
        <begin position="451"/>
        <end position="468"/>
    </location>
</feature>
<dbReference type="Proteomes" id="UP000184240">
    <property type="component" value="Unassembled WGS sequence"/>
</dbReference>
<protein>
    <submittedName>
        <fullName evidence="4">Uncharacterized conserved protein YbjT, contains NAD(P)-binding and DUF2867 domains</fullName>
    </submittedName>
</protein>
<dbReference type="EMBL" id="FQXT01000005">
    <property type="protein sequence ID" value="SHI20960.1"/>
    <property type="molecule type" value="Genomic_DNA"/>
</dbReference>
<feature type="domain" description="NAD-dependent epimerase/dehydratase" evidence="2">
    <location>
        <begin position="3"/>
        <end position="95"/>
    </location>
</feature>
<accession>A0A1M5Z9R4</accession>
<dbReference type="Gene3D" id="3.40.50.720">
    <property type="entry name" value="NAD(P)-binding Rossmann-like Domain"/>
    <property type="match status" value="1"/>
</dbReference>
<evidence type="ECO:0000313" key="6">
    <source>
        <dbReference type="Proteomes" id="UP000290037"/>
    </source>
</evidence>
<dbReference type="EMBL" id="QOVN01000005">
    <property type="protein sequence ID" value="RXG28123.1"/>
    <property type="molecule type" value="Genomic_DNA"/>
</dbReference>
<dbReference type="STRING" id="573501.SAMN04487999_2814"/>
<dbReference type="PANTHER" id="PTHR48079:SF6">
    <property type="entry name" value="NAD(P)-BINDING DOMAIN-CONTAINING PROTEIN-RELATED"/>
    <property type="match status" value="1"/>
</dbReference>
<dbReference type="SUPFAM" id="SSF51735">
    <property type="entry name" value="NAD(P)-binding Rossmann-fold domains"/>
    <property type="match status" value="1"/>
</dbReference>
<organism evidence="4 5">
    <name type="scientific">Leeuwenhoekiella palythoae</name>
    <dbReference type="NCBI Taxonomy" id="573501"/>
    <lineage>
        <taxon>Bacteria</taxon>
        <taxon>Pseudomonadati</taxon>
        <taxon>Bacteroidota</taxon>
        <taxon>Flavobacteriia</taxon>
        <taxon>Flavobacteriales</taxon>
        <taxon>Flavobacteriaceae</taxon>
        <taxon>Leeuwenhoekiella</taxon>
    </lineage>
</organism>
<reference evidence="3 6" key="3">
    <citation type="submission" date="2018-07" db="EMBL/GenBank/DDBJ databases">
        <title>Leeuwenhoekiella genomics.</title>
        <authorList>
            <person name="Tahon G."/>
            <person name="Willems A."/>
        </authorList>
    </citation>
    <scope>NUCLEOTIDE SEQUENCE [LARGE SCALE GENOMIC DNA]</scope>
    <source>
        <strain evidence="3 6">LMG 24856</strain>
    </source>
</reference>
<dbReference type="InterPro" id="IPR036291">
    <property type="entry name" value="NAD(P)-bd_dom_sf"/>
</dbReference>
<keyword evidence="6" id="KW-1185">Reference proteome</keyword>
<dbReference type="GO" id="GO:0005737">
    <property type="term" value="C:cytoplasm"/>
    <property type="evidence" value="ECO:0007669"/>
    <property type="project" value="TreeGrafter"/>
</dbReference>
<dbReference type="InterPro" id="IPR021295">
    <property type="entry name" value="DUF2867"/>
</dbReference>
<name>A0A1M5Z9R4_9FLAO</name>
<dbReference type="RefSeq" id="WP_072984049.1">
    <property type="nucleotide sequence ID" value="NZ_FQXT01000005.1"/>
</dbReference>
<evidence type="ECO:0000259" key="2">
    <source>
        <dbReference type="Pfam" id="PF01370"/>
    </source>
</evidence>
<dbReference type="Proteomes" id="UP000290037">
    <property type="component" value="Unassembled WGS sequence"/>
</dbReference>
<dbReference type="PANTHER" id="PTHR48079">
    <property type="entry name" value="PROTEIN YEEZ"/>
    <property type="match status" value="1"/>
</dbReference>
<evidence type="ECO:0000313" key="5">
    <source>
        <dbReference type="Proteomes" id="UP000184240"/>
    </source>
</evidence>
<evidence type="ECO:0000313" key="4">
    <source>
        <dbReference type="EMBL" id="SHI20960.1"/>
    </source>
</evidence>
<dbReference type="GO" id="GO:0004029">
    <property type="term" value="F:aldehyde dehydrogenase (NAD+) activity"/>
    <property type="evidence" value="ECO:0007669"/>
    <property type="project" value="TreeGrafter"/>
</dbReference>
<dbReference type="Pfam" id="PF01370">
    <property type="entry name" value="Epimerase"/>
    <property type="match status" value="1"/>
</dbReference>
<dbReference type="InterPro" id="IPR001509">
    <property type="entry name" value="Epimerase_deHydtase"/>
</dbReference>
<evidence type="ECO:0000256" key="1">
    <source>
        <dbReference type="SAM" id="Phobius"/>
    </source>
</evidence>
<keyword evidence="1" id="KW-0812">Transmembrane</keyword>
<dbReference type="AlphaFoldDB" id="A0A1M5Z9R4"/>